<evidence type="ECO:0000256" key="3">
    <source>
        <dbReference type="ARBA" id="ARBA00022475"/>
    </source>
</evidence>
<evidence type="ECO:0000256" key="6">
    <source>
        <dbReference type="ARBA" id="ARBA00023136"/>
    </source>
</evidence>
<gene>
    <name evidence="10" type="ordered locus">Sthe_2554</name>
</gene>
<protein>
    <submittedName>
        <fullName evidence="10">Binding-protein-dependent transport systems inner membrane component</fullName>
    </submittedName>
</protein>
<dbReference type="InterPro" id="IPR000515">
    <property type="entry name" value="MetI-like"/>
</dbReference>
<dbReference type="GO" id="GO:0005886">
    <property type="term" value="C:plasma membrane"/>
    <property type="evidence" value="ECO:0007669"/>
    <property type="project" value="UniProtKB-SubCell"/>
</dbReference>
<evidence type="ECO:0000256" key="8">
    <source>
        <dbReference type="SAM" id="MobiDB-lite"/>
    </source>
</evidence>
<keyword evidence="3" id="KW-1003">Cell membrane</keyword>
<evidence type="ECO:0000313" key="11">
    <source>
        <dbReference type="Proteomes" id="UP000002027"/>
    </source>
</evidence>
<feature type="transmembrane region" description="Helical" evidence="7">
    <location>
        <begin position="42"/>
        <end position="64"/>
    </location>
</feature>
<evidence type="ECO:0000256" key="7">
    <source>
        <dbReference type="RuleBase" id="RU363032"/>
    </source>
</evidence>
<dbReference type="GO" id="GO:0055085">
    <property type="term" value="P:transmembrane transport"/>
    <property type="evidence" value="ECO:0007669"/>
    <property type="project" value="InterPro"/>
</dbReference>
<feature type="transmembrane region" description="Helical" evidence="7">
    <location>
        <begin position="106"/>
        <end position="128"/>
    </location>
</feature>
<dbReference type="HOGENOM" id="CLU_028518_8_0_0"/>
<dbReference type="Pfam" id="PF00528">
    <property type="entry name" value="BPD_transp_1"/>
    <property type="match status" value="1"/>
</dbReference>
<evidence type="ECO:0000256" key="2">
    <source>
        <dbReference type="ARBA" id="ARBA00022448"/>
    </source>
</evidence>
<dbReference type="InParanoid" id="D1C826"/>
<keyword evidence="4 7" id="KW-0812">Transmembrane</keyword>
<feature type="transmembrane region" description="Helical" evidence="7">
    <location>
        <begin position="232"/>
        <end position="251"/>
    </location>
</feature>
<evidence type="ECO:0000256" key="1">
    <source>
        <dbReference type="ARBA" id="ARBA00004651"/>
    </source>
</evidence>
<dbReference type="EMBL" id="CP001824">
    <property type="protein sequence ID" value="ACZ39969.1"/>
    <property type="molecule type" value="Genomic_DNA"/>
</dbReference>
<feature type="transmembrane region" description="Helical" evidence="7">
    <location>
        <begin position="140"/>
        <end position="160"/>
    </location>
</feature>
<dbReference type="CDD" id="cd06261">
    <property type="entry name" value="TM_PBP2"/>
    <property type="match status" value="1"/>
</dbReference>
<feature type="transmembrane region" description="Helical" evidence="7">
    <location>
        <begin position="271"/>
        <end position="293"/>
    </location>
</feature>
<keyword evidence="11" id="KW-1185">Reference proteome</keyword>
<dbReference type="InterPro" id="IPR025966">
    <property type="entry name" value="OppC_N"/>
</dbReference>
<comment type="similarity">
    <text evidence="7">Belongs to the binding-protein-dependent transport system permease family.</text>
</comment>
<dbReference type="InterPro" id="IPR050366">
    <property type="entry name" value="BP-dependent_transpt_permease"/>
</dbReference>
<reference evidence="11" key="1">
    <citation type="submission" date="2009-11" db="EMBL/GenBank/DDBJ databases">
        <title>The complete chromosome 2 of Sphaerobacter thermophilus DSM 20745.</title>
        <authorList>
            <person name="Lucas S."/>
            <person name="Copeland A."/>
            <person name="Lapidus A."/>
            <person name="Glavina del Rio T."/>
            <person name="Dalin E."/>
            <person name="Tice H."/>
            <person name="Bruce D."/>
            <person name="Goodwin L."/>
            <person name="Pitluck S."/>
            <person name="Kyrpides N."/>
            <person name="Mavromatis K."/>
            <person name="Ivanova N."/>
            <person name="Mikhailova N."/>
            <person name="LaButti K.M."/>
            <person name="Clum A."/>
            <person name="Sun H.I."/>
            <person name="Brettin T."/>
            <person name="Detter J.C."/>
            <person name="Han C."/>
            <person name="Larimer F."/>
            <person name="Land M."/>
            <person name="Hauser L."/>
            <person name="Markowitz V."/>
            <person name="Cheng J.F."/>
            <person name="Hugenholtz P."/>
            <person name="Woyke T."/>
            <person name="Wu D."/>
            <person name="Steenblock K."/>
            <person name="Schneider S."/>
            <person name="Pukall R."/>
            <person name="Goeker M."/>
            <person name="Klenk H.P."/>
            <person name="Eisen J.A."/>
        </authorList>
    </citation>
    <scope>NUCLEOTIDE SEQUENCE [LARGE SCALE GENOMIC DNA]</scope>
    <source>
        <strain evidence="11">ATCC 49802 / DSM 20745 / S 6022</strain>
    </source>
</reference>
<keyword evidence="2 7" id="KW-0813">Transport</keyword>
<evidence type="ECO:0000313" key="10">
    <source>
        <dbReference type="EMBL" id="ACZ39969.1"/>
    </source>
</evidence>
<dbReference type="RefSeq" id="WP_012873009.1">
    <property type="nucleotide sequence ID" value="NC_013524.1"/>
</dbReference>
<keyword evidence="5 7" id="KW-1133">Transmembrane helix</keyword>
<sequence length="339" mass="35952">MAERTDRHHWAPPLHADPDHRKQSHPARHNAARRFPGTRPRLFWFGCGLLAVSGILAMFGPWLAPYDPTLPVGPPLQPPGAGHPLGTNDIGQDVLSQLIAGARTSLVVALAVATISAALSWLVGLAAGLSRRLEAPLIGLADLLLALPSIPLYLLIVTLVGPSQTNLILTLGLLSWPAFARVVRSVVIRIRAEPYVEAARGLGGSSVHVARRHLLPATLDILPTKVILTVRFAIFAEATLAFLGLAQSGTVSWGSMLSWAFSDPLLFARPVWPWLVLPPAVAIATVILATTWVTTGLQHAPATHASGTPAETAGRHLARAAPLPAEGPQRGEPLAGRFS</sequence>
<evidence type="ECO:0000256" key="4">
    <source>
        <dbReference type="ARBA" id="ARBA00022692"/>
    </source>
</evidence>
<comment type="subcellular location">
    <subcellularLocation>
        <location evidence="1 7">Cell membrane</location>
        <topology evidence="1 7">Multi-pass membrane protein</topology>
    </subcellularLocation>
</comment>
<keyword evidence="6 7" id="KW-0472">Membrane</keyword>
<dbReference type="InterPro" id="IPR035906">
    <property type="entry name" value="MetI-like_sf"/>
</dbReference>
<name>D1C826_SPHTD</name>
<feature type="domain" description="ABC transmembrane type-1" evidence="9">
    <location>
        <begin position="106"/>
        <end position="298"/>
    </location>
</feature>
<organism evidence="10 11">
    <name type="scientific">Sphaerobacter thermophilus (strain ATCC 49802 / DSM 20745 / KCCM 41009 / NCIMB 13125 / S 6022)</name>
    <dbReference type="NCBI Taxonomy" id="479434"/>
    <lineage>
        <taxon>Bacteria</taxon>
        <taxon>Pseudomonadati</taxon>
        <taxon>Thermomicrobiota</taxon>
        <taxon>Thermomicrobia</taxon>
        <taxon>Sphaerobacterales</taxon>
        <taxon>Sphaerobacterineae</taxon>
        <taxon>Sphaerobacteraceae</taxon>
        <taxon>Sphaerobacter</taxon>
    </lineage>
</organism>
<feature type="region of interest" description="Disordered" evidence="8">
    <location>
        <begin position="1"/>
        <end position="33"/>
    </location>
</feature>
<evidence type="ECO:0000256" key="5">
    <source>
        <dbReference type="ARBA" id="ARBA00022989"/>
    </source>
</evidence>
<evidence type="ECO:0000259" key="9">
    <source>
        <dbReference type="PROSITE" id="PS50928"/>
    </source>
</evidence>
<feature type="compositionally biased region" description="Basic residues" evidence="8">
    <location>
        <begin position="22"/>
        <end position="32"/>
    </location>
</feature>
<feature type="transmembrane region" description="Helical" evidence="7">
    <location>
        <begin position="166"/>
        <end position="183"/>
    </location>
</feature>
<proteinExistence type="inferred from homology"/>
<accession>D1C826</accession>
<dbReference type="PANTHER" id="PTHR43386:SF1">
    <property type="entry name" value="D,D-DIPEPTIDE TRANSPORT SYSTEM PERMEASE PROTEIN DDPC-RELATED"/>
    <property type="match status" value="1"/>
</dbReference>
<dbReference type="AlphaFoldDB" id="D1C826"/>
<dbReference type="SUPFAM" id="SSF161098">
    <property type="entry name" value="MetI-like"/>
    <property type="match status" value="1"/>
</dbReference>
<dbReference type="eggNOG" id="COG1173">
    <property type="taxonomic scope" value="Bacteria"/>
</dbReference>
<dbReference type="KEGG" id="sti:Sthe_2554"/>
<dbReference type="OrthoDB" id="9776213at2"/>
<dbReference type="PANTHER" id="PTHR43386">
    <property type="entry name" value="OLIGOPEPTIDE TRANSPORT SYSTEM PERMEASE PROTEIN APPC"/>
    <property type="match status" value="1"/>
</dbReference>
<dbReference type="PROSITE" id="PS50928">
    <property type="entry name" value="ABC_TM1"/>
    <property type="match status" value="1"/>
</dbReference>
<dbReference type="Gene3D" id="1.10.3720.10">
    <property type="entry name" value="MetI-like"/>
    <property type="match status" value="1"/>
</dbReference>
<dbReference type="STRING" id="479434.Sthe_2554"/>
<dbReference type="Pfam" id="PF12911">
    <property type="entry name" value="OppC_N"/>
    <property type="match status" value="1"/>
</dbReference>
<dbReference type="Proteomes" id="UP000002027">
    <property type="component" value="Chromosome 2"/>
</dbReference>
<reference evidence="10 11" key="2">
    <citation type="journal article" date="2010" name="Stand. Genomic Sci.">
        <title>Complete genome sequence of Desulfohalobium retbaense type strain (HR(100)).</title>
        <authorList>
            <person name="Spring S."/>
            <person name="Nolan M."/>
            <person name="Lapidus A."/>
            <person name="Glavina Del Rio T."/>
            <person name="Copeland A."/>
            <person name="Tice H."/>
            <person name="Cheng J.F."/>
            <person name="Lucas S."/>
            <person name="Land M."/>
            <person name="Chen F."/>
            <person name="Bruce D."/>
            <person name="Goodwin L."/>
            <person name="Pitluck S."/>
            <person name="Ivanova N."/>
            <person name="Mavromatis K."/>
            <person name="Mikhailova N."/>
            <person name="Pati A."/>
            <person name="Chen A."/>
            <person name="Palaniappan K."/>
            <person name="Hauser L."/>
            <person name="Chang Y.J."/>
            <person name="Jeffries C.D."/>
            <person name="Munk C."/>
            <person name="Kiss H."/>
            <person name="Chain P."/>
            <person name="Han C."/>
            <person name="Brettin T."/>
            <person name="Detter J.C."/>
            <person name="Schuler E."/>
            <person name="Goker M."/>
            <person name="Rohde M."/>
            <person name="Bristow J."/>
            <person name="Eisen J.A."/>
            <person name="Markowitz V."/>
            <person name="Hugenholtz P."/>
            <person name="Kyrpides N.C."/>
            <person name="Klenk H.P."/>
        </authorList>
    </citation>
    <scope>NUCLEOTIDE SEQUENCE [LARGE SCALE GENOMIC DNA]</scope>
    <source>
        <strain evidence="11">ATCC 49802 / DSM 20745 / S 6022</strain>
    </source>
</reference>